<feature type="transmembrane region" description="Helical" evidence="1">
    <location>
        <begin position="275"/>
        <end position="295"/>
    </location>
</feature>
<accession>A0A8J2P204</accession>
<feature type="transmembrane region" description="Helical" evidence="1">
    <location>
        <begin position="250"/>
        <end position="268"/>
    </location>
</feature>
<evidence type="ECO:0000313" key="2">
    <source>
        <dbReference type="EMBL" id="CAG7729005.1"/>
    </source>
</evidence>
<protein>
    <submittedName>
        <fullName evidence="2">Uncharacterized protein</fullName>
    </submittedName>
</protein>
<feature type="transmembrane region" description="Helical" evidence="1">
    <location>
        <begin position="153"/>
        <end position="178"/>
    </location>
</feature>
<comment type="caution">
    <text evidence="2">The sequence shown here is derived from an EMBL/GenBank/DDBJ whole genome shotgun (WGS) entry which is preliminary data.</text>
</comment>
<keyword evidence="1" id="KW-0812">Transmembrane</keyword>
<evidence type="ECO:0000256" key="1">
    <source>
        <dbReference type="SAM" id="Phobius"/>
    </source>
</evidence>
<dbReference type="Proteomes" id="UP000708208">
    <property type="component" value="Unassembled WGS sequence"/>
</dbReference>
<sequence length="402" mass="47370">MFKFKGFQFDSVSWTKLNIRLRKQTRFLVILFLEIAAFVKCVPLELKSYENLRLKLFGNRWKLLWYLVNFIVCFQWSFVTLNFKSSLERSWATSNEPALHLLYFAMYSFSLILFINMYFRNEEFVVIVNHFEDFKVAAADWGLKLKDGYSNPVTILAVHYFVAIAVGIYSVALGLFLFNYESYIYIFSWLPKELKQNNLIFLCFFLYEAYVYLCFGSIFAVYFFICLCTLFPIMSVMATLRTLGWRRFRILKMYILLQLLMCGLNDFLAEIFMPMYCFMVVAAPVSCLYISLTLFGCMDMFLYLLFPSAALFWIALIFILDLLASTITNRGKLLLSELKIYHDDMTNFEGLVEKMQSVYIQKRRVALRDIMLKISFFGHVTIGTINSKMNEMCNYLLLLLSF</sequence>
<feature type="transmembrane region" description="Helical" evidence="1">
    <location>
        <begin position="301"/>
        <end position="324"/>
    </location>
</feature>
<gene>
    <name evidence="2" type="ORF">AFUS01_LOCUS17747</name>
</gene>
<evidence type="ECO:0000313" key="3">
    <source>
        <dbReference type="Proteomes" id="UP000708208"/>
    </source>
</evidence>
<feature type="transmembrane region" description="Helical" evidence="1">
    <location>
        <begin position="63"/>
        <end position="81"/>
    </location>
</feature>
<keyword evidence="3" id="KW-1185">Reference proteome</keyword>
<proteinExistence type="predicted"/>
<feature type="transmembrane region" description="Helical" evidence="1">
    <location>
        <begin position="101"/>
        <end position="119"/>
    </location>
</feature>
<name>A0A8J2P204_9HEXA</name>
<organism evidence="2 3">
    <name type="scientific">Allacma fusca</name>
    <dbReference type="NCBI Taxonomy" id="39272"/>
    <lineage>
        <taxon>Eukaryota</taxon>
        <taxon>Metazoa</taxon>
        <taxon>Ecdysozoa</taxon>
        <taxon>Arthropoda</taxon>
        <taxon>Hexapoda</taxon>
        <taxon>Collembola</taxon>
        <taxon>Symphypleona</taxon>
        <taxon>Sminthuridae</taxon>
        <taxon>Allacma</taxon>
    </lineage>
</organism>
<dbReference type="AlphaFoldDB" id="A0A8J2P204"/>
<dbReference type="EMBL" id="CAJVCH010171948">
    <property type="protein sequence ID" value="CAG7729005.1"/>
    <property type="molecule type" value="Genomic_DNA"/>
</dbReference>
<reference evidence="2" key="1">
    <citation type="submission" date="2021-06" db="EMBL/GenBank/DDBJ databases">
        <authorList>
            <person name="Hodson N. C."/>
            <person name="Mongue J. A."/>
            <person name="Jaron S. K."/>
        </authorList>
    </citation>
    <scope>NUCLEOTIDE SEQUENCE</scope>
</reference>
<keyword evidence="1" id="KW-1133">Transmembrane helix</keyword>
<keyword evidence="1" id="KW-0472">Membrane</keyword>